<proteinExistence type="predicted"/>
<dbReference type="PRINTS" id="PR01988">
    <property type="entry name" value="EXPORTERBACE"/>
</dbReference>
<keyword evidence="10" id="KW-1185">Reference proteome</keyword>
<keyword evidence="3" id="KW-1003">Cell membrane</keyword>
<keyword evidence="2" id="KW-0813">Transport</keyword>
<dbReference type="EMBL" id="CP065425">
    <property type="protein sequence ID" value="QQZ09769.1"/>
    <property type="molecule type" value="Genomic_DNA"/>
</dbReference>
<feature type="transmembrane region" description="Helical" evidence="7">
    <location>
        <begin position="373"/>
        <end position="392"/>
    </location>
</feature>
<feature type="transmembrane region" description="Helical" evidence="7">
    <location>
        <begin position="31"/>
        <end position="56"/>
    </location>
</feature>
<evidence type="ECO:0000259" key="8">
    <source>
        <dbReference type="PROSITE" id="PS50850"/>
    </source>
</evidence>
<evidence type="ECO:0000313" key="9">
    <source>
        <dbReference type="EMBL" id="QQZ09769.1"/>
    </source>
</evidence>
<dbReference type="CDD" id="cd06173">
    <property type="entry name" value="MFS_MefA_like"/>
    <property type="match status" value="1"/>
</dbReference>
<organism evidence="9 10">
    <name type="scientific">Heyndrickxia vini</name>
    <dbReference type="NCBI Taxonomy" id="1476025"/>
    <lineage>
        <taxon>Bacteria</taxon>
        <taxon>Bacillati</taxon>
        <taxon>Bacillota</taxon>
        <taxon>Bacilli</taxon>
        <taxon>Bacillales</taxon>
        <taxon>Bacillaceae</taxon>
        <taxon>Heyndrickxia</taxon>
    </lineage>
</organism>
<feature type="transmembrane region" description="Helical" evidence="7">
    <location>
        <begin position="211"/>
        <end position="232"/>
    </location>
</feature>
<evidence type="ECO:0000256" key="2">
    <source>
        <dbReference type="ARBA" id="ARBA00022448"/>
    </source>
</evidence>
<evidence type="ECO:0000256" key="7">
    <source>
        <dbReference type="SAM" id="Phobius"/>
    </source>
</evidence>
<dbReference type="Gene3D" id="1.20.1250.20">
    <property type="entry name" value="MFS general substrate transporter like domains"/>
    <property type="match status" value="1"/>
</dbReference>
<evidence type="ECO:0000313" key="10">
    <source>
        <dbReference type="Proteomes" id="UP000595691"/>
    </source>
</evidence>
<feature type="domain" description="Major facilitator superfamily (MFS) profile" evidence="8">
    <location>
        <begin position="1"/>
        <end position="395"/>
    </location>
</feature>
<feature type="transmembrane region" description="Helical" evidence="7">
    <location>
        <begin position="140"/>
        <end position="164"/>
    </location>
</feature>
<feature type="transmembrane region" description="Helical" evidence="7">
    <location>
        <begin position="340"/>
        <end position="367"/>
    </location>
</feature>
<sequence length="405" mass="43752">MNFSLFKAEPQYRKLFVAGIVNGVGDRFSQVAMLTMLLQLTGSGFAVGVTMALRLLPFLAFGPLGGRLADRFSRKRILIITDLVRVIFALSFLLVNSKDDIWIIYIGSFVLSAGEAIYAPTRKATIPRLIKKEHLVKVNGLEQVMIGIVLIGGAFSGGVVSYLFGPNISFMFNGASFLIAAWLISSIVFPEALGGKRSQGESTNLSMLKKVLLASVPLQIILLGECLIPLINGIDNVLISVYAVNIFKLGDMGVGLFYGALGIGLVFSFVIANRLKSKLLLIGFLCLMLEGVSLAMLSQSSYFMLALLFFCCTAFMSGIGNTCFDTVLMREVPDKLQGTIFGIIATISNTLLGISMFLAGVALEFIYPRTLGLIGGLSFIIIAILLTCVLTIKKSISTSLEEKSK</sequence>
<dbReference type="InterPro" id="IPR011701">
    <property type="entry name" value="MFS"/>
</dbReference>
<accession>A0ABX7E3B5</accession>
<evidence type="ECO:0000256" key="4">
    <source>
        <dbReference type="ARBA" id="ARBA00022692"/>
    </source>
</evidence>
<evidence type="ECO:0000256" key="5">
    <source>
        <dbReference type="ARBA" id="ARBA00022989"/>
    </source>
</evidence>
<dbReference type="Proteomes" id="UP000595691">
    <property type="component" value="Chromosome"/>
</dbReference>
<evidence type="ECO:0000256" key="6">
    <source>
        <dbReference type="ARBA" id="ARBA00023136"/>
    </source>
</evidence>
<dbReference type="RefSeq" id="WP_202778735.1">
    <property type="nucleotide sequence ID" value="NZ_CP065425.1"/>
</dbReference>
<name>A0ABX7E3B5_9BACI</name>
<dbReference type="Pfam" id="PF07690">
    <property type="entry name" value="MFS_1"/>
    <property type="match status" value="1"/>
</dbReference>
<feature type="transmembrane region" description="Helical" evidence="7">
    <location>
        <begin position="303"/>
        <end position="328"/>
    </location>
</feature>
<dbReference type="InterPro" id="IPR022324">
    <property type="entry name" value="Bacilysin_exporter_BacE_put"/>
</dbReference>
<dbReference type="PROSITE" id="PS50850">
    <property type="entry name" value="MFS"/>
    <property type="match status" value="1"/>
</dbReference>
<keyword evidence="4 7" id="KW-0812">Transmembrane</keyword>
<comment type="subcellular location">
    <subcellularLocation>
        <location evidence="1">Cell membrane</location>
        <topology evidence="1">Multi-pass membrane protein</topology>
    </subcellularLocation>
</comment>
<feature type="transmembrane region" description="Helical" evidence="7">
    <location>
        <begin position="77"/>
        <end position="95"/>
    </location>
</feature>
<protein>
    <submittedName>
        <fullName evidence="9">MFS transporter</fullName>
    </submittedName>
</protein>
<dbReference type="PANTHER" id="PTHR43266">
    <property type="entry name" value="MACROLIDE-EFFLUX PROTEIN"/>
    <property type="match status" value="1"/>
</dbReference>
<dbReference type="InterPro" id="IPR036259">
    <property type="entry name" value="MFS_trans_sf"/>
</dbReference>
<evidence type="ECO:0000256" key="3">
    <source>
        <dbReference type="ARBA" id="ARBA00022475"/>
    </source>
</evidence>
<dbReference type="SUPFAM" id="SSF103473">
    <property type="entry name" value="MFS general substrate transporter"/>
    <property type="match status" value="1"/>
</dbReference>
<feature type="transmembrane region" description="Helical" evidence="7">
    <location>
        <begin position="101"/>
        <end position="119"/>
    </location>
</feature>
<keyword evidence="5 7" id="KW-1133">Transmembrane helix</keyword>
<gene>
    <name evidence="9" type="ORF">I5776_01950</name>
</gene>
<dbReference type="PANTHER" id="PTHR43266:SF10">
    <property type="entry name" value="BACILYSIN EXPORTER BACE-RELATED"/>
    <property type="match status" value="1"/>
</dbReference>
<reference evidence="9 10" key="1">
    <citation type="submission" date="2020-11" db="EMBL/GenBank/DDBJ databases">
        <title>Taxonomic evaluation of the Bacillus sporothermodurans group of bacteria based on whole genome sequences.</title>
        <authorList>
            <person name="Fiedler G."/>
            <person name="Herbstmann A.-D."/>
            <person name="Doll E."/>
            <person name="Wenning M."/>
            <person name="Brinks E."/>
            <person name="Kabisch J."/>
            <person name="Breitenwieser F."/>
            <person name="Lappann M."/>
            <person name="Boehnlein C."/>
            <person name="Franz C."/>
        </authorList>
    </citation>
    <scope>NUCLEOTIDE SEQUENCE [LARGE SCALE GENOMIC DNA]</scope>
    <source>
        <strain evidence="9 10">JCM 19841</strain>
    </source>
</reference>
<keyword evidence="6 7" id="KW-0472">Membrane</keyword>
<feature type="transmembrane region" description="Helical" evidence="7">
    <location>
        <begin position="170"/>
        <end position="190"/>
    </location>
</feature>
<dbReference type="InterPro" id="IPR020846">
    <property type="entry name" value="MFS_dom"/>
</dbReference>
<evidence type="ECO:0000256" key="1">
    <source>
        <dbReference type="ARBA" id="ARBA00004651"/>
    </source>
</evidence>
<feature type="transmembrane region" description="Helical" evidence="7">
    <location>
        <begin position="252"/>
        <end position="272"/>
    </location>
</feature>
<feature type="transmembrane region" description="Helical" evidence="7">
    <location>
        <begin position="279"/>
        <end position="297"/>
    </location>
</feature>